<reference evidence="3" key="1">
    <citation type="journal article" date="2011" name="Proc. Natl. Acad. Sci. U.S.A.">
        <title>Obligate biotrophy features unraveled by the genomic analysis of rust fungi.</title>
        <authorList>
            <person name="Duplessis S."/>
            <person name="Cuomo C.A."/>
            <person name="Lin Y.-C."/>
            <person name="Aerts A."/>
            <person name="Tisserant E."/>
            <person name="Veneault-Fourrey C."/>
            <person name="Joly D.L."/>
            <person name="Hacquard S."/>
            <person name="Amselem J."/>
            <person name="Cantarel B.L."/>
            <person name="Chiu R."/>
            <person name="Coutinho P.M."/>
            <person name="Feau N."/>
            <person name="Field M."/>
            <person name="Frey P."/>
            <person name="Gelhaye E."/>
            <person name="Goldberg J."/>
            <person name="Grabherr M.G."/>
            <person name="Kodira C.D."/>
            <person name="Kohler A."/>
            <person name="Kuees U."/>
            <person name="Lindquist E.A."/>
            <person name="Lucas S.M."/>
            <person name="Mago R."/>
            <person name="Mauceli E."/>
            <person name="Morin E."/>
            <person name="Murat C."/>
            <person name="Pangilinan J.L."/>
            <person name="Park R."/>
            <person name="Pearson M."/>
            <person name="Quesneville H."/>
            <person name="Rouhier N."/>
            <person name="Sakthikumar S."/>
            <person name="Salamov A.A."/>
            <person name="Schmutz J."/>
            <person name="Selles B."/>
            <person name="Shapiro H."/>
            <person name="Tanguay P."/>
            <person name="Tuskan G.A."/>
            <person name="Henrissat B."/>
            <person name="Van de Peer Y."/>
            <person name="Rouze P."/>
            <person name="Ellis J.G."/>
            <person name="Dodds P.N."/>
            <person name="Schein J.E."/>
            <person name="Zhong S."/>
            <person name="Hamelin R.C."/>
            <person name="Grigoriev I.V."/>
            <person name="Szabo L.J."/>
            <person name="Martin F."/>
        </authorList>
    </citation>
    <scope>NUCLEOTIDE SEQUENCE [LARGE SCALE GENOMIC DNA]</scope>
    <source>
        <strain evidence="3">98AG31 / pathotype 3-4-7</strain>
    </source>
</reference>
<evidence type="ECO:0000313" key="2">
    <source>
        <dbReference type="EMBL" id="EGG03672.1"/>
    </source>
</evidence>
<dbReference type="VEuPathDB" id="FungiDB:MELLADRAFT_90027"/>
<dbReference type="AlphaFoldDB" id="F4RVG8"/>
<name>F4RVG8_MELLP</name>
<protein>
    <submittedName>
        <fullName evidence="2">Uncharacterized protein</fullName>
    </submittedName>
</protein>
<proteinExistence type="predicted"/>
<dbReference type="EMBL" id="GL883123">
    <property type="protein sequence ID" value="EGG03672.1"/>
    <property type="molecule type" value="Genomic_DNA"/>
</dbReference>
<dbReference type="HOGENOM" id="CLU_020173_0_0_1"/>
<feature type="compositionally biased region" description="Polar residues" evidence="1">
    <location>
        <begin position="169"/>
        <end position="219"/>
    </location>
</feature>
<gene>
    <name evidence="2" type="ORF">MELLADRAFT_90027</name>
</gene>
<feature type="region of interest" description="Disordered" evidence="1">
    <location>
        <begin position="169"/>
        <end position="254"/>
    </location>
</feature>
<dbReference type="KEGG" id="mlr:MELLADRAFT_90027"/>
<organism evidence="3">
    <name type="scientific">Melampsora larici-populina (strain 98AG31 / pathotype 3-4-7)</name>
    <name type="common">Poplar leaf rust fungus</name>
    <dbReference type="NCBI Taxonomy" id="747676"/>
    <lineage>
        <taxon>Eukaryota</taxon>
        <taxon>Fungi</taxon>
        <taxon>Dikarya</taxon>
        <taxon>Basidiomycota</taxon>
        <taxon>Pucciniomycotina</taxon>
        <taxon>Pucciniomycetes</taxon>
        <taxon>Pucciniales</taxon>
        <taxon>Melampsoraceae</taxon>
        <taxon>Melampsora</taxon>
    </lineage>
</organism>
<keyword evidence="3" id="KW-1185">Reference proteome</keyword>
<dbReference type="OrthoDB" id="2506864at2759"/>
<evidence type="ECO:0000256" key="1">
    <source>
        <dbReference type="SAM" id="MobiDB-lite"/>
    </source>
</evidence>
<dbReference type="GeneID" id="18935410"/>
<evidence type="ECO:0000313" key="3">
    <source>
        <dbReference type="Proteomes" id="UP000001072"/>
    </source>
</evidence>
<accession>F4RVG8</accession>
<feature type="compositionally biased region" description="Acidic residues" evidence="1">
    <location>
        <begin position="616"/>
        <end position="655"/>
    </location>
</feature>
<dbReference type="InParanoid" id="F4RVG8"/>
<dbReference type="Proteomes" id="UP000001072">
    <property type="component" value="Unassembled WGS sequence"/>
</dbReference>
<sequence length="670" mass="74941">MSFGFATSVNRTTSNQIHPRYRRLFDFWTHQDPTGVLFNSPKFTRLNRTRLAPEAMSNPLSFTRQQRIPSRIGNKLCITSSNLPKTLGHGEYKEANTLAPEISAFFIMQAQENQTGNMEAEDEIQNTQDASAPVTNAAVAALVSDSLKQQAAQFEAIINGLRTQLNDFKDLGNQSGRKQNATPKSATPKSTPDTSSTRNRMKPTPSSSRNSYSTPTPSSKAPRKSKTPSTPNEAPAPSPSRKRHPLQLIGSETPADYKTTRDALYIHIKMLWGLFKAHDVPPPPDPSLLKELYARFSSAEQVEAAITDPHSCDLVAQNDILTLRSLKAGGGKIGRGMANLDETYILYIHGVLAKVGIRVWCPDLNDSVDSLYNSACRITALGTFRQLMATGAYDHANVNPNYVNAMSRFITTYNHYVHYLVANRSKIEAKEAGKSQADGARKCIQKRREQLCELRMSFLNGPNRKSFPPRYRKICEKVLAHSDDEEVPGKPYLVIKTLPYRSKNASKFFRRLDIEMKKAAEIAGETFHKKPRRLPSKPVPSIFKKAPKNLPIDFYDPKWYHSLHPGQQRLVAKQDQVALLPDAAESLCPQRHPDEKLGDAAFNDKYLDILSIPYVPDDDHEDEADYVGDDDVDLGDDEDLEDENMDSDDESDFLSDGDFGNLYDDDEDAA</sequence>
<dbReference type="RefSeq" id="XP_007413119.1">
    <property type="nucleotide sequence ID" value="XM_007413057.1"/>
</dbReference>
<feature type="region of interest" description="Disordered" evidence="1">
    <location>
        <begin position="615"/>
        <end position="670"/>
    </location>
</feature>